<protein>
    <submittedName>
        <fullName evidence="1">Uncharacterized protein</fullName>
    </submittedName>
</protein>
<keyword evidence="2" id="KW-1185">Reference proteome</keyword>
<organism evidence="1 2">
    <name type="scientific">Cichorium intybus</name>
    <name type="common">Chicory</name>
    <dbReference type="NCBI Taxonomy" id="13427"/>
    <lineage>
        <taxon>Eukaryota</taxon>
        <taxon>Viridiplantae</taxon>
        <taxon>Streptophyta</taxon>
        <taxon>Embryophyta</taxon>
        <taxon>Tracheophyta</taxon>
        <taxon>Spermatophyta</taxon>
        <taxon>Magnoliopsida</taxon>
        <taxon>eudicotyledons</taxon>
        <taxon>Gunneridae</taxon>
        <taxon>Pentapetalae</taxon>
        <taxon>asterids</taxon>
        <taxon>campanulids</taxon>
        <taxon>Asterales</taxon>
        <taxon>Asteraceae</taxon>
        <taxon>Cichorioideae</taxon>
        <taxon>Cichorieae</taxon>
        <taxon>Cichoriinae</taxon>
        <taxon>Cichorium</taxon>
    </lineage>
</organism>
<dbReference type="EMBL" id="CM042013">
    <property type="protein sequence ID" value="KAI3737790.1"/>
    <property type="molecule type" value="Genomic_DNA"/>
</dbReference>
<accession>A0ACB9CU39</accession>
<name>A0ACB9CU39_CICIN</name>
<gene>
    <name evidence="1" type="ORF">L2E82_27802</name>
</gene>
<sequence>MSNPQYSGIRNTTLLLLIASIVLTSPVHGTSPDSDIIESSCITTSYPDICYSTLSTTKNLATKKDVIQHTINKTKEIIRGNFNTIKKLTATDNLNKRCEIALHDCIEMIAGTLEDLDMVIRELNAYPTKKSLRQHANDLITLMSTTITNKETCLDDVSYDEVCKQLCNSIIQGQDLGGKMCSNVLAMIKNMTYTDMANKQEFDVQNFEDEMWPEWLSTRDRKLFGLFGVTPNVTVAKDGKGNYTTVAAAVEAAPQKSKRRYLIKIAEGVYEEYVEVPKSKKNLMFIGDGREKTIITGNKSVVGSGSTTWTSATVAAMGDGFLARDITFQNTAGPSGHQAVALRVGSDLSAFYRCSMLGYQDTLYVTTGRQFYVNCMVVGTVDFIFGNAAVVFQFCDILAQRPNRRQRNMVTAQGRTDANQNTGIVIQKSKIGATSELQEVQANFSTYLGRPWKKYSRTVVMGSIISDVIKPEGWYRWKGDFALDTLYYREYQNVGPGADTSKRVNWTGWGVMKNKIEAIPFTVGSFINGWRWLPRTGFPFWPVW</sequence>
<comment type="caution">
    <text evidence="1">The sequence shown here is derived from an EMBL/GenBank/DDBJ whole genome shotgun (WGS) entry which is preliminary data.</text>
</comment>
<evidence type="ECO:0000313" key="1">
    <source>
        <dbReference type="EMBL" id="KAI3737790.1"/>
    </source>
</evidence>
<proteinExistence type="predicted"/>
<reference evidence="2" key="1">
    <citation type="journal article" date="2022" name="Mol. Ecol. Resour.">
        <title>The genomes of chicory, endive, great burdock and yacon provide insights into Asteraceae palaeo-polyploidization history and plant inulin production.</title>
        <authorList>
            <person name="Fan W."/>
            <person name="Wang S."/>
            <person name="Wang H."/>
            <person name="Wang A."/>
            <person name="Jiang F."/>
            <person name="Liu H."/>
            <person name="Zhao H."/>
            <person name="Xu D."/>
            <person name="Zhang Y."/>
        </authorList>
    </citation>
    <scope>NUCLEOTIDE SEQUENCE [LARGE SCALE GENOMIC DNA]</scope>
    <source>
        <strain evidence="2">cv. Punajuju</strain>
    </source>
</reference>
<dbReference type="Proteomes" id="UP001055811">
    <property type="component" value="Linkage Group LG05"/>
</dbReference>
<reference evidence="1 2" key="2">
    <citation type="journal article" date="2022" name="Mol. Ecol. Resour.">
        <title>The genomes of chicory, endive, great burdock and yacon provide insights into Asteraceae paleo-polyploidization history and plant inulin production.</title>
        <authorList>
            <person name="Fan W."/>
            <person name="Wang S."/>
            <person name="Wang H."/>
            <person name="Wang A."/>
            <person name="Jiang F."/>
            <person name="Liu H."/>
            <person name="Zhao H."/>
            <person name="Xu D."/>
            <person name="Zhang Y."/>
        </authorList>
    </citation>
    <scope>NUCLEOTIDE SEQUENCE [LARGE SCALE GENOMIC DNA]</scope>
    <source>
        <strain evidence="2">cv. Punajuju</strain>
        <tissue evidence="1">Leaves</tissue>
    </source>
</reference>
<evidence type="ECO:0000313" key="2">
    <source>
        <dbReference type="Proteomes" id="UP001055811"/>
    </source>
</evidence>